<dbReference type="Proteomes" id="UP000003781">
    <property type="component" value="Unassembled WGS sequence"/>
</dbReference>
<dbReference type="SMART" id="SM00267">
    <property type="entry name" value="GGDEF"/>
    <property type="match status" value="1"/>
</dbReference>
<evidence type="ECO:0000256" key="2">
    <source>
        <dbReference type="SAM" id="Coils"/>
    </source>
</evidence>
<dbReference type="GO" id="GO:1902201">
    <property type="term" value="P:negative regulation of bacterial-type flagellum-dependent cell motility"/>
    <property type="evidence" value="ECO:0007669"/>
    <property type="project" value="TreeGrafter"/>
</dbReference>
<dbReference type="RefSeq" id="WP_008278898.1">
    <property type="nucleotide sequence ID" value="NZ_AAXW01000118.1"/>
</dbReference>
<dbReference type="eggNOG" id="COG3706">
    <property type="taxonomic scope" value="Bacteria"/>
</dbReference>
<evidence type="ECO:0000259" key="4">
    <source>
        <dbReference type="PROSITE" id="PS50887"/>
    </source>
</evidence>
<dbReference type="CDD" id="cd01949">
    <property type="entry name" value="GGDEF"/>
    <property type="match status" value="1"/>
</dbReference>
<dbReference type="InterPro" id="IPR001789">
    <property type="entry name" value="Sig_transdc_resp-reg_receiver"/>
</dbReference>
<dbReference type="Pfam" id="PF00072">
    <property type="entry name" value="Response_reg"/>
    <property type="match status" value="1"/>
</dbReference>
<dbReference type="InterPro" id="IPR050469">
    <property type="entry name" value="Diguanylate_Cyclase"/>
</dbReference>
<feature type="coiled-coil region" evidence="2">
    <location>
        <begin position="123"/>
        <end position="157"/>
    </location>
</feature>
<dbReference type="PANTHER" id="PTHR45138">
    <property type="entry name" value="REGULATORY COMPONENTS OF SENSORY TRANSDUCTION SYSTEM"/>
    <property type="match status" value="1"/>
</dbReference>
<dbReference type="InterPro" id="IPR011006">
    <property type="entry name" value="CheY-like_superfamily"/>
</dbReference>
<dbReference type="NCBIfam" id="TIGR00254">
    <property type="entry name" value="GGDEF"/>
    <property type="match status" value="1"/>
</dbReference>
<dbReference type="AlphaFoldDB" id="A3IZT4"/>
<dbReference type="InterPro" id="IPR035965">
    <property type="entry name" value="PAS-like_dom_sf"/>
</dbReference>
<dbReference type="SUPFAM" id="SSF55785">
    <property type="entry name" value="PYP-like sensor domain (PAS domain)"/>
    <property type="match status" value="1"/>
</dbReference>
<dbReference type="CDD" id="cd19920">
    <property type="entry name" value="REC_PA4781-like"/>
    <property type="match status" value="1"/>
</dbReference>
<feature type="modified residue" description="4-aspartylphosphate" evidence="1">
    <location>
        <position position="54"/>
    </location>
</feature>
<dbReference type="GO" id="GO:0052621">
    <property type="term" value="F:diguanylate cyclase activity"/>
    <property type="evidence" value="ECO:0007669"/>
    <property type="project" value="TreeGrafter"/>
</dbReference>
<dbReference type="Gene3D" id="3.30.450.20">
    <property type="entry name" value="PAS domain"/>
    <property type="match status" value="1"/>
</dbReference>
<dbReference type="InterPro" id="IPR029787">
    <property type="entry name" value="Nucleotide_cyclase"/>
</dbReference>
<dbReference type="GO" id="GO:0005886">
    <property type="term" value="C:plasma membrane"/>
    <property type="evidence" value="ECO:0007669"/>
    <property type="project" value="TreeGrafter"/>
</dbReference>
<dbReference type="InterPro" id="IPR000160">
    <property type="entry name" value="GGDEF_dom"/>
</dbReference>
<comment type="caution">
    <text evidence="5">The sequence shown here is derived from an EMBL/GenBank/DDBJ whole genome shotgun (WGS) entry which is preliminary data.</text>
</comment>
<dbReference type="InterPro" id="IPR043128">
    <property type="entry name" value="Rev_trsase/Diguanyl_cyclase"/>
</dbReference>
<dbReference type="PROSITE" id="PS50887">
    <property type="entry name" value="GGDEF"/>
    <property type="match status" value="1"/>
</dbReference>
<dbReference type="PANTHER" id="PTHR45138:SF9">
    <property type="entry name" value="DIGUANYLATE CYCLASE DGCM-RELATED"/>
    <property type="match status" value="1"/>
</dbReference>
<reference evidence="5 6" key="1">
    <citation type="submission" date="2007-03" db="EMBL/GenBank/DDBJ databases">
        <authorList>
            <person name="Stal L."/>
            <person name="Ferriera S."/>
            <person name="Johnson J."/>
            <person name="Kravitz S."/>
            <person name="Beeson K."/>
            <person name="Sutton G."/>
            <person name="Rogers Y.-H."/>
            <person name="Friedman R."/>
            <person name="Frazier M."/>
            <person name="Venter J.C."/>
        </authorList>
    </citation>
    <scope>NUCLEOTIDE SEQUENCE [LARGE SCALE GENOMIC DNA]</scope>
    <source>
        <strain evidence="5 6">CCY0110</strain>
    </source>
</reference>
<sequence>MISETILIVDDQLPNLKVLSTMLEGKNYKVRKAVDGESAIEAVQIEPPDLILLDIKMPNIDGYEVCQRLKSDDKTKDVPIIFISALSEVFDKVKAFEVGGIDYITKPFQEEEILARINSQLTIKKQQKLLQQEKELLKQKQKTLEKEIKRRKEAQAILYQSRALISSVLTNSIDGIAAFESVRNSKSGKIEDFRCLVINPILAELFNQDPENLSGQLIFKNFLEQLDVNLFPLFVNLVETGVSLNKDFSYQCQQEKKWYHLSAIKLADGFSITVRNITERKKRELELNRRATIDGLTGIYNRQTFDQNLIKEWGRARREKQTLSIILFDVDYFKLYNDHYGHQAGDDCLKQIAQTVKKILNRSVDFVARYGGEEFVVILPNTDQQGAIIIVENIQHAIYTLAIPHKESKVSELVSISVGIASIIPRSASSPADLINLADKALYRAKQQGRNRYSVAEI</sequence>
<dbReference type="Gene3D" id="3.40.50.2300">
    <property type="match status" value="1"/>
</dbReference>
<accession>A3IZT4</accession>
<protein>
    <submittedName>
        <fullName evidence="5">Regulatory components of sensory transduction system</fullName>
    </submittedName>
</protein>
<gene>
    <name evidence="5" type="ORF">CY0110_04942</name>
</gene>
<organism evidence="5 6">
    <name type="scientific">Crocosphaera chwakensis CCY0110</name>
    <dbReference type="NCBI Taxonomy" id="391612"/>
    <lineage>
        <taxon>Bacteria</taxon>
        <taxon>Bacillati</taxon>
        <taxon>Cyanobacteriota</taxon>
        <taxon>Cyanophyceae</taxon>
        <taxon>Oscillatoriophycideae</taxon>
        <taxon>Chroococcales</taxon>
        <taxon>Aphanothecaceae</taxon>
        <taxon>Crocosphaera</taxon>
        <taxon>Crocosphaera chwakensis</taxon>
    </lineage>
</organism>
<dbReference type="Pfam" id="PF00990">
    <property type="entry name" value="GGDEF"/>
    <property type="match status" value="1"/>
</dbReference>
<keyword evidence="6" id="KW-1185">Reference proteome</keyword>
<evidence type="ECO:0000259" key="3">
    <source>
        <dbReference type="PROSITE" id="PS50110"/>
    </source>
</evidence>
<dbReference type="Gene3D" id="3.30.70.270">
    <property type="match status" value="1"/>
</dbReference>
<name>A3IZT4_9CHRO</name>
<dbReference type="SUPFAM" id="SSF55073">
    <property type="entry name" value="Nucleotide cyclase"/>
    <property type="match status" value="1"/>
</dbReference>
<dbReference type="OrthoDB" id="9115at2"/>
<dbReference type="GO" id="GO:0043709">
    <property type="term" value="P:cell adhesion involved in single-species biofilm formation"/>
    <property type="evidence" value="ECO:0007669"/>
    <property type="project" value="TreeGrafter"/>
</dbReference>
<dbReference type="eggNOG" id="COG0745">
    <property type="taxonomic scope" value="Bacteria"/>
</dbReference>
<keyword evidence="2" id="KW-0175">Coiled coil</keyword>
<evidence type="ECO:0000313" key="6">
    <source>
        <dbReference type="Proteomes" id="UP000003781"/>
    </source>
</evidence>
<feature type="domain" description="GGDEF" evidence="4">
    <location>
        <begin position="321"/>
        <end position="458"/>
    </location>
</feature>
<dbReference type="SMART" id="SM00448">
    <property type="entry name" value="REC"/>
    <property type="match status" value="1"/>
</dbReference>
<dbReference type="FunFam" id="3.30.70.270:FF:000001">
    <property type="entry name" value="Diguanylate cyclase domain protein"/>
    <property type="match status" value="1"/>
</dbReference>
<dbReference type="EMBL" id="AAXW01000118">
    <property type="protein sequence ID" value="EAZ88010.1"/>
    <property type="molecule type" value="Genomic_DNA"/>
</dbReference>
<dbReference type="SUPFAM" id="SSF52172">
    <property type="entry name" value="CheY-like"/>
    <property type="match status" value="1"/>
</dbReference>
<evidence type="ECO:0000256" key="1">
    <source>
        <dbReference type="PROSITE-ProRule" id="PRU00169"/>
    </source>
</evidence>
<dbReference type="PROSITE" id="PS50110">
    <property type="entry name" value="RESPONSE_REGULATORY"/>
    <property type="match status" value="1"/>
</dbReference>
<proteinExistence type="predicted"/>
<keyword evidence="1" id="KW-0597">Phosphoprotein</keyword>
<dbReference type="GO" id="GO:0000160">
    <property type="term" value="P:phosphorelay signal transduction system"/>
    <property type="evidence" value="ECO:0007669"/>
    <property type="project" value="InterPro"/>
</dbReference>
<feature type="domain" description="Response regulatory" evidence="3">
    <location>
        <begin position="5"/>
        <end position="121"/>
    </location>
</feature>
<evidence type="ECO:0000313" key="5">
    <source>
        <dbReference type="EMBL" id="EAZ88010.1"/>
    </source>
</evidence>